<gene>
    <name evidence="1" type="ORF">SAMN05421760_11071</name>
</gene>
<dbReference type="InterPro" id="IPR008318">
    <property type="entry name" value="UCP030820"/>
</dbReference>
<sequence length="163" mass="18074">MPLLINQKVVAQDSWQSVDVETLESVQNLPDGDVIVPLTFYQEHRELLLSRSGRLGLQVNGDDDWVALSAEQANVALIAVEFPVFRDGRGFSIARQLVRAGFSGEIRAVGDVTRDRLAYMQSSGFNAFVIPEERFSADDLGAFTEVSVNYQGTAADPRPLFRR</sequence>
<proteinExistence type="predicted"/>
<evidence type="ECO:0000313" key="2">
    <source>
        <dbReference type="Proteomes" id="UP000185999"/>
    </source>
</evidence>
<dbReference type="EMBL" id="FTOE01000010">
    <property type="protein sequence ID" value="SIS99667.1"/>
    <property type="molecule type" value="Genomic_DNA"/>
</dbReference>
<protein>
    <submittedName>
        <fullName evidence="1">Uncharacterized conserved protein, DUF934 family</fullName>
    </submittedName>
</protein>
<reference evidence="2" key="1">
    <citation type="submission" date="2017-01" db="EMBL/GenBank/DDBJ databases">
        <authorList>
            <person name="Varghese N."/>
            <person name="Submissions S."/>
        </authorList>
    </citation>
    <scope>NUCLEOTIDE SEQUENCE [LARGE SCALE GENOMIC DNA]</scope>
    <source>
        <strain evidence="2">DSM 22306</strain>
    </source>
</reference>
<accession>A0A1N7NN16</accession>
<name>A0A1N7NN16_9GAMM</name>
<dbReference type="PIRSF" id="PIRSF030820">
    <property type="entry name" value="UCP030820"/>
    <property type="match status" value="1"/>
</dbReference>
<dbReference type="STRING" id="619304.SAMN05421760_11071"/>
<dbReference type="Pfam" id="PF06073">
    <property type="entry name" value="DUF934"/>
    <property type="match status" value="1"/>
</dbReference>
<dbReference type="AlphaFoldDB" id="A0A1N7NN16"/>
<organism evidence="1 2">
    <name type="scientific">Neptunomonas antarctica</name>
    <dbReference type="NCBI Taxonomy" id="619304"/>
    <lineage>
        <taxon>Bacteria</taxon>
        <taxon>Pseudomonadati</taxon>
        <taxon>Pseudomonadota</taxon>
        <taxon>Gammaproteobacteria</taxon>
        <taxon>Oceanospirillales</taxon>
        <taxon>Oceanospirillaceae</taxon>
        <taxon>Neptunomonas</taxon>
    </lineage>
</organism>
<evidence type="ECO:0000313" key="1">
    <source>
        <dbReference type="EMBL" id="SIS99667.1"/>
    </source>
</evidence>
<dbReference type="OrthoDB" id="9800421at2"/>
<dbReference type="RefSeq" id="WP_054339903.1">
    <property type="nucleotide sequence ID" value="NZ_FTOE01000010.1"/>
</dbReference>
<dbReference type="Proteomes" id="UP000185999">
    <property type="component" value="Unassembled WGS sequence"/>
</dbReference>
<keyword evidence="2" id="KW-1185">Reference proteome</keyword>